<dbReference type="Proteomes" id="UP000318416">
    <property type="component" value="Unassembled WGS sequence"/>
</dbReference>
<dbReference type="Pfam" id="PF14332">
    <property type="entry name" value="DUF4388"/>
    <property type="match status" value="1"/>
</dbReference>
<evidence type="ECO:0000313" key="3">
    <source>
        <dbReference type="EMBL" id="TWE20575.1"/>
    </source>
</evidence>
<dbReference type="EMBL" id="VIVR01000001">
    <property type="protein sequence ID" value="TWE20575.1"/>
    <property type="molecule type" value="Genomic_DNA"/>
</dbReference>
<proteinExistence type="predicted"/>
<gene>
    <name evidence="3" type="ORF">FB465_5729</name>
</gene>
<feature type="domain" description="PatA-like N-terminal" evidence="2">
    <location>
        <begin position="15"/>
        <end position="153"/>
    </location>
</feature>
<dbReference type="AlphaFoldDB" id="A0A561EY93"/>
<evidence type="ECO:0000256" key="1">
    <source>
        <dbReference type="SAM" id="MobiDB-lite"/>
    </source>
</evidence>
<evidence type="ECO:0000313" key="4">
    <source>
        <dbReference type="Proteomes" id="UP000318416"/>
    </source>
</evidence>
<organism evidence="3 4">
    <name type="scientific">Kitasatospora atroaurantiaca</name>
    <dbReference type="NCBI Taxonomy" id="285545"/>
    <lineage>
        <taxon>Bacteria</taxon>
        <taxon>Bacillati</taxon>
        <taxon>Actinomycetota</taxon>
        <taxon>Actinomycetes</taxon>
        <taxon>Kitasatosporales</taxon>
        <taxon>Streptomycetaceae</taxon>
        <taxon>Kitasatospora</taxon>
    </lineage>
</organism>
<keyword evidence="4" id="KW-1185">Reference proteome</keyword>
<evidence type="ECO:0000259" key="2">
    <source>
        <dbReference type="Pfam" id="PF14332"/>
    </source>
</evidence>
<sequence length="317" mass="33518">MTAAAQGAGHITFQPPGEAVERLAEARATGALHSEAGAVYFVDGMVTHAESGRAPGPASLLTASGRVSPEAWHETVRRFGPECRVGRMLVEQGLLTQGELELCHLGALYDAAFFALSARPAATFFEPGVRHWFGPVSPVSARRLRHETVRRRDLLERIWPWPQVDSAPVVPIARALRGPAAGPRRSEVLHHADGRRTPAELARVLGRSAFATMADVRRLAAAGLVATPPDDRAPPDGAPEDDARGAPAGGTARTSVGLHRRTPGATLPAGHPATGTGRSTGVPAPRRPWLAADHPLSVLDPDVALLTRVLTALEARL</sequence>
<protein>
    <recommendedName>
        <fullName evidence="2">PatA-like N-terminal domain-containing protein</fullName>
    </recommendedName>
</protein>
<dbReference type="OrthoDB" id="3538879at2"/>
<reference evidence="3 4" key="1">
    <citation type="submission" date="2019-06" db="EMBL/GenBank/DDBJ databases">
        <title>Sequencing the genomes of 1000 actinobacteria strains.</title>
        <authorList>
            <person name="Klenk H.-P."/>
        </authorList>
    </citation>
    <scope>NUCLEOTIDE SEQUENCE [LARGE SCALE GENOMIC DNA]</scope>
    <source>
        <strain evidence="3 4">DSM 41649</strain>
    </source>
</reference>
<comment type="caution">
    <text evidence="3">The sequence shown here is derived from an EMBL/GenBank/DDBJ whole genome shotgun (WGS) entry which is preliminary data.</text>
</comment>
<feature type="compositionally biased region" description="Low complexity" evidence="1">
    <location>
        <begin position="245"/>
        <end position="254"/>
    </location>
</feature>
<accession>A0A561EY93</accession>
<dbReference type="RefSeq" id="WP_145795012.1">
    <property type="nucleotide sequence ID" value="NZ_BAAABR010000047.1"/>
</dbReference>
<feature type="region of interest" description="Disordered" evidence="1">
    <location>
        <begin position="225"/>
        <end position="288"/>
    </location>
</feature>
<name>A0A561EY93_9ACTN</name>
<dbReference type="InterPro" id="IPR025497">
    <property type="entry name" value="PatA-like_N"/>
</dbReference>